<dbReference type="InterPro" id="IPR040922">
    <property type="entry name" value="Ribosomal_mL59_dom"/>
</dbReference>
<feature type="non-terminal residue" evidence="3">
    <location>
        <position position="1"/>
    </location>
</feature>
<dbReference type="PANTHER" id="PTHR28041:SF1">
    <property type="entry name" value="LARGE RIBOSOMAL SUBUNIT PROTEIN ML59"/>
    <property type="match status" value="1"/>
</dbReference>
<sequence>GLPIAHSHQPIPTLELFSITDPVHQARSHPHSRLRTSTTAPSPIQHPRPPGRRRRQQQQHIPPIMATPTNPSTFIQLAQSLPARLKTFLARYPPLSILPLGAAHAPSKALTFYQRETPNPFLPRKHPVTGKWHDPKYSLRRQAELVKLAREHGVEELLPYTEKGTETRLAKRVEFGLRVKGTGLGEKVKGHKHERVLVAKMEKRRKAMLEMPGLIREWKKVGKRSWSKFPR</sequence>
<dbReference type="EMBL" id="CU633438">
    <property type="protein sequence ID" value="CAP60501.1"/>
    <property type="molecule type" value="Genomic_DNA"/>
</dbReference>
<dbReference type="GO" id="GO:0005762">
    <property type="term" value="C:mitochondrial large ribosomal subunit"/>
    <property type="evidence" value="ECO:0007669"/>
    <property type="project" value="InterPro"/>
</dbReference>
<accession>B2A900</accession>
<dbReference type="InterPro" id="IPR037507">
    <property type="entry name" value="Ribosomal_mL59"/>
</dbReference>
<dbReference type="PANTHER" id="PTHR28041">
    <property type="entry name" value="54S RIBOSOMAL PROTEIN L25, MITOCHONDRIAL"/>
    <property type="match status" value="1"/>
</dbReference>
<reference evidence="3" key="1">
    <citation type="journal article" date="2008" name="Genome Biol.">
        <title>The genome sequence of the model ascomycete fungus Podospora anserina.</title>
        <authorList>
            <person name="Espagne E."/>
            <person name="Lespinet O."/>
            <person name="Malagnac F."/>
            <person name="Da Silva C."/>
            <person name="Jaillon O."/>
            <person name="Porcel B.M."/>
            <person name="Couloux A."/>
            <person name="Aury J.-M."/>
            <person name="Segurens B."/>
            <person name="Poulain J."/>
            <person name="Anthouard V."/>
            <person name="Grossetete S."/>
            <person name="Khalili H."/>
            <person name="Coppin E."/>
            <person name="Dequard-Chablat M."/>
            <person name="Picard M."/>
            <person name="Contamine V."/>
            <person name="Arnaise S."/>
            <person name="Bourdais A."/>
            <person name="Berteaux-Lecellier V."/>
            <person name="Gautheret D."/>
            <person name="de Vries R.P."/>
            <person name="Battaglia E."/>
            <person name="Coutinho P.M."/>
            <person name="Danchin E.G.J."/>
            <person name="Henrissat B."/>
            <person name="El Khoury R."/>
            <person name="Sainsard-Chanet A."/>
            <person name="Boivin A."/>
            <person name="Pinan-Lucarre B."/>
            <person name="Sellem C.H."/>
            <person name="Debuchy R."/>
            <person name="Wincker P."/>
            <person name="Weissenbach J."/>
            <person name="Silar P."/>
        </authorList>
    </citation>
    <scope>NUCLEOTIDE SEQUENCE [LARGE SCALE GENOMIC DNA]</scope>
    <source>
        <strain evidence="3">S mat+</strain>
    </source>
</reference>
<dbReference type="GO" id="GO:0003735">
    <property type="term" value="F:structural constituent of ribosome"/>
    <property type="evidence" value="ECO:0007669"/>
    <property type="project" value="InterPro"/>
</dbReference>
<feature type="region of interest" description="Disordered" evidence="1">
    <location>
        <begin position="23"/>
        <end position="69"/>
    </location>
</feature>
<dbReference type="RefSeq" id="XP_001913019.1">
    <property type="nucleotide sequence ID" value="XM_001912984.1"/>
</dbReference>
<feature type="domain" description="Large ribosomal subunit protein mL59" evidence="2">
    <location>
        <begin position="84"/>
        <end position="220"/>
    </location>
</feature>
<dbReference type="AlphaFoldDB" id="B2A900"/>
<dbReference type="GeneID" id="6197647"/>
<organism evidence="3">
    <name type="scientific">Podospora anserina (strain S / ATCC MYA-4624 / DSM 980 / FGSC 10383)</name>
    <name type="common">Pleurage anserina</name>
    <dbReference type="NCBI Taxonomy" id="515849"/>
    <lineage>
        <taxon>Eukaryota</taxon>
        <taxon>Fungi</taxon>
        <taxon>Dikarya</taxon>
        <taxon>Ascomycota</taxon>
        <taxon>Pezizomycotina</taxon>
        <taxon>Sordariomycetes</taxon>
        <taxon>Sordariomycetidae</taxon>
        <taxon>Sordariales</taxon>
        <taxon>Podosporaceae</taxon>
        <taxon>Podospora</taxon>
        <taxon>Podospora anserina</taxon>
    </lineage>
</organism>
<proteinExistence type="predicted"/>
<gene>
    <name evidence="3" type="ORF">PODANS_1_7960</name>
</gene>
<dbReference type="Pfam" id="PF18126">
    <property type="entry name" value="Mitoc_mL59"/>
    <property type="match status" value="1"/>
</dbReference>
<dbReference type="HOGENOM" id="CLU_076154_1_0_1"/>
<dbReference type="VEuPathDB" id="FungiDB:PODANS_1_7960"/>
<name>B2A900_PODAN</name>
<dbReference type="OrthoDB" id="18529at2759"/>
<reference evidence="3" key="2">
    <citation type="submission" date="2008-07" db="EMBL/GenBank/DDBJ databases">
        <authorList>
            <person name="Genoscope - CEA"/>
        </authorList>
    </citation>
    <scope>NUCLEOTIDE SEQUENCE</scope>
    <source>
        <strain evidence="3">S mat+</strain>
    </source>
</reference>
<evidence type="ECO:0000259" key="2">
    <source>
        <dbReference type="Pfam" id="PF18126"/>
    </source>
</evidence>
<evidence type="ECO:0000313" key="3">
    <source>
        <dbReference type="EMBL" id="CAP60501.1"/>
    </source>
</evidence>
<protein>
    <submittedName>
        <fullName evidence="3">Podospora anserina S mat+ genomic DNA chromosome 1, supercontig 1</fullName>
    </submittedName>
</protein>
<evidence type="ECO:0000256" key="1">
    <source>
        <dbReference type="SAM" id="MobiDB-lite"/>
    </source>
</evidence>
<dbReference type="KEGG" id="pan:PODANSg10068"/>